<dbReference type="EMBL" id="JACCFM010000001">
    <property type="protein sequence ID" value="NYJ21463.1"/>
    <property type="molecule type" value="Genomic_DNA"/>
</dbReference>
<dbReference type="AlphaFoldDB" id="A0A7Z0EH92"/>
<dbReference type="Proteomes" id="UP000537260">
    <property type="component" value="Unassembled WGS sequence"/>
</dbReference>
<dbReference type="SUPFAM" id="SSF56801">
    <property type="entry name" value="Acetyl-CoA synthetase-like"/>
    <property type="match status" value="1"/>
</dbReference>
<dbReference type="InterPro" id="IPR000873">
    <property type="entry name" value="AMP-dep_synth/lig_dom"/>
</dbReference>
<dbReference type="Gene3D" id="3.30.300.30">
    <property type="match status" value="1"/>
</dbReference>
<dbReference type="PANTHER" id="PTHR43201:SF5">
    <property type="entry name" value="MEDIUM-CHAIN ACYL-COA LIGASE ACSF2, MITOCHONDRIAL"/>
    <property type="match status" value="1"/>
</dbReference>
<accession>A0A7Z0EH92</accession>
<keyword evidence="2 4" id="KW-0436">Ligase</keyword>
<comment type="caution">
    <text evidence="4">The sequence shown here is derived from an EMBL/GenBank/DDBJ whole genome shotgun (WGS) entry which is preliminary data.</text>
</comment>
<name>A0A7Z0EH92_9MICO</name>
<keyword evidence="5" id="KW-1185">Reference proteome</keyword>
<sequence length="484" mass="52258">MNLAPVVNPFSYLQRNAETNPSGVFFETVDQKVLNSAACVSAQKIAYEFRQLGMKPGDLVALDLPETLSLIFTEAVFHEAAVSTVLPRGYESDGSFPIEWIFSSATVAPASQGGARVVSVDNQFLQRVEQNPLGIHPRDFESDQCAARLVFSSGTTGQPHAIPFSLAVLEHFSVYGLDTWLAGDPFLALLPSGTALGIVAFFVSTKDGRPFWSVEAGDPDNIIQIAVRSSATSIKASPAQIAGLVNALEARNQTLPHVKTIQIVGTVMPPELSARMRAAAEGCEIHNLYGSTEATIAFLRSYDSDDPFDTGQPFPHSRVQIVDDDDNELPSGQIGRIRHHNPYMIHEYLGAPEATRAVFKDEWFYPGDLGLIRPDGGLTLAGRVSEVLNAGGVKIDPTQLDLFAVTHPQVIDAASFSYATTSGVSQIGIALVTEDGLDVQALIRAFETKFGSAAPKLLARIEQIPRNAMGKPMRRALAEQHTES</sequence>
<reference evidence="4 5" key="1">
    <citation type="submission" date="2020-07" db="EMBL/GenBank/DDBJ databases">
        <title>Sequencing the genomes of 1000 actinobacteria strains.</title>
        <authorList>
            <person name="Klenk H.-P."/>
        </authorList>
    </citation>
    <scope>NUCLEOTIDE SEQUENCE [LARGE SCALE GENOMIC DNA]</scope>
    <source>
        <strain evidence="4 5">LI1</strain>
    </source>
</reference>
<evidence type="ECO:0000259" key="3">
    <source>
        <dbReference type="Pfam" id="PF00501"/>
    </source>
</evidence>
<evidence type="ECO:0000256" key="2">
    <source>
        <dbReference type="ARBA" id="ARBA00022598"/>
    </source>
</evidence>
<dbReference type="CDD" id="cd04433">
    <property type="entry name" value="AFD_class_I"/>
    <property type="match status" value="1"/>
</dbReference>
<dbReference type="InterPro" id="IPR045851">
    <property type="entry name" value="AMP-bd_C_sf"/>
</dbReference>
<dbReference type="InterPro" id="IPR042099">
    <property type="entry name" value="ANL_N_sf"/>
</dbReference>
<dbReference type="GO" id="GO:0031956">
    <property type="term" value="F:medium-chain fatty acid-CoA ligase activity"/>
    <property type="evidence" value="ECO:0007669"/>
    <property type="project" value="TreeGrafter"/>
</dbReference>
<comment type="similarity">
    <text evidence="1">Belongs to the ATP-dependent AMP-binding enzyme family.</text>
</comment>
<dbReference type="RefSeq" id="WP_179580057.1">
    <property type="nucleotide sequence ID" value="NZ_JACCFM010000001.1"/>
</dbReference>
<organism evidence="4 5">
    <name type="scientific">Glaciibacter psychrotolerans</name>
    <dbReference type="NCBI Taxonomy" id="670054"/>
    <lineage>
        <taxon>Bacteria</taxon>
        <taxon>Bacillati</taxon>
        <taxon>Actinomycetota</taxon>
        <taxon>Actinomycetes</taxon>
        <taxon>Micrococcales</taxon>
        <taxon>Microbacteriaceae</taxon>
        <taxon>Glaciibacter</taxon>
    </lineage>
</organism>
<proteinExistence type="inferred from homology"/>
<evidence type="ECO:0000313" key="5">
    <source>
        <dbReference type="Proteomes" id="UP000537260"/>
    </source>
</evidence>
<dbReference type="Gene3D" id="3.40.50.12780">
    <property type="entry name" value="N-terminal domain of ligase-like"/>
    <property type="match status" value="1"/>
</dbReference>
<dbReference type="GO" id="GO:0006631">
    <property type="term" value="P:fatty acid metabolic process"/>
    <property type="evidence" value="ECO:0007669"/>
    <property type="project" value="TreeGrafter"/>
</dbReference>
<evidence type="ECO:0000256" key="1">
    <source>
        <dbReference type="ARBA" id="ARBA00006432"/>
    </source>
</evidence>
<dbReference type="PANTHER" id="PTHR43201">
    <property type="entry name" value="ACYL-COA SYNTHETASE"/>
    <property type="match status" value="1"/>
</dbReference>
<dbReference type="Pfam" id="PF00501">
    <property type="entry name" value="AMP-binding"/>
    <property type="match status" value="1"/>
</dbReference>
<protein>
    <submittedName>
        <fullName evidence="4">Acyl-coenzyme A synthetase/AMP-(Fatty) acid ligase</fullName>
    </submittedName>
</protein>
<evidence type="ECO:0000313" key="4">
    <source>
        <dbReference type="EMBL" id="NYJ21463.1"/>
    </source>
</evidence>
<gene>
    <name evidence="4" type="ORF">HNR05_003254</name>
</gene>
<feature type="domain" description="AMP-dependent synthetase/ligase" evidence="3">
    <location>
        <begin position="42"/>
        <end position="349"/>
    </location>
</feature>